<protein>
    <recommendedName>
        <fullName evidence="5">Transmembrane protein</fullName>
    </recommendedName>
</protein>
<reference evidence="3" key="1">
    <citation type="submission" date="2023-03" db="EMBL/GenBank/DDBJ databases">
        <title>Massive genome expansion in bonnet fungi (Mycena s.s.) driven by repeated elements and novel gene families across ecological guilds.</title>
        <authorList>
            <consortium name="Lawrence Berkeley National Laboratory"/>
            <person name="Harder C.B."/>
            <person name="Miyauchi S."/>
            <person name="Viragh M."/>
            <person name="Kuo A."/>
            <person name="Thoen E."/>
            <person name="Andreopoulos B."/>
            <person name="Lu D."/>
            <person name="Skrede I."/>
            <person name="Drula E."/>
            <person name="Henrissat B."/>
            <person name="Morin E."/>
            <person name="Kohler A."/>
            <person name="Barry K."/>
            <person name="LaButti K."/>
            <person name="Morin E."/>
            <person name="Salamov A."/>
            <person name="Lipzen A."/>
            <person name="Mereny Z."/>
            <person name="Hegedus B."/>
            <person name="Baldrian P."/>
            <person name="Stursova M."/>
            <person name="Weitz H."/>
            <person name="Taylor A."/>
            <person name="Grigoriev I.V."/>
            <person name="Nagy L.G."/>
            <person name="Martin F."/>
            <person name="Kauserud H."/>
        </authorList>
    </citation>
    <scope>NUCLEOTIDE SEQUENCE</scope>
    <source>
        <strain evidence="3">9284</strain>
    </source>
</reference>
<evidence type="ECO:0000256" key="1">
    <source>
        <dbReference type="SAM" id="MobiDB-lite"/>
    </source>
</evidence>
<name>A0AAD7CFA1_9AGAR</name>
<gene>
    <name evidence="3" type="ORF">FB45DRAFT_893268</name>
</gene>
<evidence type="ECO:0008006" key="5">
    <source>
        <dbReference type="Google" id="ProtNLM"/>
    </source>
</evidence>
<keyword evidence="4" id="KW-1185">Reference proteome</keyword>
<keyword evidence="2" id="KW-0812">Transmembrane</keyword>
<keyword evidence="2" id="KW-1133">Transmembrane helix</keyword>
<feature type="region of interest" description="Disordered" evidence="1">
    <location>
        <begin position="244"/>
        <end position="297"/>
    </location>
</feature>
<dbReference type="AlphaFoldDB" id="A0AAD7CFA1"/>
<organism evidence="3 4">
    <name type="scientific">Roridomyces roridus</name>
    <dbReference type="NCBI Taxonomy" id="1738132"/>
    <lineage>
        <taxon>Eukaryota</taxon>
        <taxon>Fungi</taxon>
        <taxon>Dikarya</taxon>
        <taxon>Basidiomycota</taxon>
        <taxon>Agaricomycotina</taxon>
        <taxon>Agaricomycetes</taxon>
        <taxon>Agaricomycetidae</taxon>
        <taxon>Agaricales</taxon>
        <taxon>Marasmiineae</taxon>
        <taxon>Mycenaceae</taxon>
        <taxon>Roridomyces</taxon>
    </lineage>
</organism>
<dbReference type="Proteomes" id="UP001221142">
    <property type="component" value="Unassembled WGS sequence"/>
</dbReference>
<feature type="compositionally biased region" description="Low complexity" evidence="1">
    <location>
        <begin position="277"/>
        <end position="291"/>
    </location>
</feature>
<feature type="compositionally biased region" description="Low complexity" evidence="1">
    <location>
        <begin position="103"/>
        <end position="131"/>
    </location>
</feature>
<evidence type="ECO:0000313" key="3">
    <source>
        <dbReference type="EMBL" id="KAJ7647370.1"/>
    </source>
</evidence>
<evidence type="ECO:0000313" key="4">
    <source>
        <dbReference type="Proteomes" id="UP001221142"/>
    </source>
</evidence>
<dbReference type="EMBL" id="JARKIF010000002">
    <property type="protein sequence ID" value="KAJ7647370.1"/>
    <property type="molecule type" value="Genomic_DNA"/>
</dbReference>
<feature type="compositionally biased region" description="Low complexity" evidence="1">
    <location>
        <begin position="257"/>
        <end position="266"/>
    </location>
</feature>
<keyword evidence="2" id="KW-0472">Membrane</keyword>
<proteinExistence type="predicted"/>
<comment type="caution">
    <text evidence="3">The sequence shown here is derived from an EMBL/GenBank/DDBJ whole genome shotgun (WGS) entry which is preliminary data.</text>
</comment>
<accession>A0AAD7CFA1</accession>
<feature type="region of interest" description="Disordered" evidence="1">
    <location>
        <begin position="103"/>
        <end position="135"/>
    </location>
</feature>
<evidence type="ECO:0000256" key="2">
    <source>
        <dbReference type="SAM" id="Phobius"/>
    </source>
</evidence>
<feature type="transmembrane region" description="Helical" evidence="2">
    <location>
        <begin position="144"/>
        <end position="165"/>
    </location>
</feature>
<sequence>MHRRTVSQLVTRYTRQRGQSFPSPVLYHLHLHQAATTTATSSPAPPPNPVISTAVYTTATVVTQVFATSPTPTTSLALTVITESEDAGTTSPILSNVAASSSSVHSLPRSSSSASRSSTARATATALPSSSDGHKVSKSEIGKYVGYAIGAVFFLTLISSFISAWRKHRKFVKKRPRGAIFTGASLSGGQNSPVKRSISQALMRSVSNRSFDAYALPVSNPTTPTTPTPAFFPGSQHTHSDVLNRARGFSPTPAAYPSPKYTTSPSPEDPFAHPADQYSSQSVYAGSSGSSTRTLWK</sequence>